<gene>
    <name evidence="2" type="ORF">FH608_001950</name>
</gene>
<dbReference type="Proteomes" id="UP000312512">
    <property type="component" value="Unassembled WGS sequence"/>
</dbReference>
<name>A0A5C4WUS1_9ACTN</name>
<dbReference type="InterPro" id="IPR034660">
    <property type="entry name" value="DinB/YfiT-like"/>
</dbReference>
<dbReference type="SUPFAM" id="SSF109854">
    <property type="entry name" value="DinB/YfiT-like putative metalloenzymes"/>
    <property type="match status" value="1"/>
</dbReference>
<dbReference type="Pfam" id="PF11716">
    <property type="entry name" value="MDMPI_N"/>
    <property type="match status" value="1"/>
</dbReference>
<dbReference type="EMBL" id="VDLX02000001">
    <property type="protein sequence ID" value="KAB8197348.1"/>
    <property type="molecule type" value="Genomic_DNA"/>
</dbReference>
<evidence type="ECO:0000313" key="2">
    <source>
        <dbReference type="EMBL" id="KAB8197348.1"/>
    </source>
</evidence>
<accession>A0A5C4WUS1</accession>
<evidence type="ECO:0000313" key="3">
    <source>
        <dbReference type="Proteomes" id="UP000312512"/>
    </source>
</evidence>
<sequence length="229" mass="24365">MWEQTSAPAAGVALLERAIEYALGGLRVVTPATLCRPTPCAGWNVQRLLDHMADSLQTLNDAAGGHITPARAGVPRDRARDRTIPAPADVPPDHACDRTIPAPFGGLPGGNPALLLRDDATEVLGLWMGTLTGARLVSMAGHHLTSPMVAAVGAIEITVHGWDVARSCGEHHPVPPLLADELLDLAHLFVTAEDRPHRFGPRVKVPAHAPVQDRLLAYLGRDPNWPACP</sequence>
<keyword evidence="3" id="KW-1185">Reference proteome</keyword>
<reference evidence="2 3" key="1">
    <citation type="submission" date="2019-10" db="EMBL/GenBank/DDBJ databases">
        <title>Nonomuraea sp. nov., isolated from Phyllanthus amarus.</title>
        <authorList>
            <person name="Klykleung N."/>
            <person name="Tanasupawat S."/>
        </authorList>
    </citation>
    <scope>NUCLEOTIDE SEQUENCE [LARGE SCALE GENOMIC DNA]</scope>
    <source>
        <strain evidence="2 3">PA1-10</strain>
    </source>
</reference>
<organism evidence="2 3">
    <name type="scientific">Nonomuraea phyllanthi</name>
    <dbReference type="NCBI Taxonomy" id="2219224"/>
    <lineage>
        <taxon>Bacteria</taxon>
        <taxon>Bacillati</taxon>
        <taxon>Actinomycetota</taxon>
        <taxon>Actinomycetes</taxon>
        <taxon>Streptosporangiales</taxon>
        <taxon>Streptosporangiaceae</taxon>
        <taxon>Nonomuraea</taxon>
    </lineage>
</organism>
<dbReference type="OrthoDB" id="5185819at2"/>
<dbReference type="InterPro" id="IPR024344">
    <property type="entry name" value="MDMPI_metal-binding"/>
</dbReference>
<feature type="domain" description="Mycothiol-dependent maleylpyruvate isomerase metal-binding" evidence="1">
    <location>
        <begin position="18"/>
        <end position="165"/>
    </location>
</feature>
<comment type="caution">
    <text evidence="2">The sequence shown here is derived from an EMBL/GenBank/DDBJ whole genome shotgun (WGS) entry which is preliminary data.</text>
</comment>
<dbReference type="Gene3D" id="1.20.120.450">
    <property type="entry name" value="dinb family like domain"/>
    <property type="match status" value="1"/>
</dbReference>
<dbReference type="RefSeq" id="WP_139628032.1">
    <property type="nucleotide sequence ID" value="NZ_VDLX02000001.1"/>
</dbReference>
<evidence type="ECO:0000259" key="1">
    <source>
        <dbReference type="Pfam" id="PF11716"/>
    </source>
</evidence>
<proteinExistence type="predicted"/>
<dbReference type="AlphaFoldDB" id="A0A5C4WUS1"/>
<dbReference type="GO" id="GO:0046872">
    <property type="term" value="F:metal ion binding"/>
    <property type="evidence" value="ECO:0007669"/>
    <property type="project" value="InterPro"/>
</dbReference>
<protein>
    <recommendedName>
        <fullName evidence="1">Mycothiol-dependent maleylpyruvate isomerase metal-binding domain-containing protein</fullName>
    </recommendedName>
</protein>